<evidence type="ECO:0000313" key="5">
    <source>
        <dbReference type="EMBL" id="TJZ71030.1"/>
    </source>
</evidence>
<dbReference type="NCBIfam" id="TIGR00724">
    <property type="entry name" value="urea_amlyse_rel"/>
    <property type="match status" value="1"/>
</dbReference>
<name>A0A4U0PSN0_9NEIS</name>
<dbReference type="GO" id="GO:0016740">
    <property type="term" value="F:transferase activity"/>
    <property type="evidence" value="ECO:0007669"/>
    <property type="project" value="UniProtKB-KW"/>
</dbReference>
<keyword evidence="5" id="KW-0808">Transferase</keyword>
<dbReference type="GO" id="GO:0005524">
    <property type="term" value="F:ATP binding"/>
    <property type="evidence" value="ECO:0007669"/>
    <property type="project" value="UniProtKB-KW"/>
</dbReference>
<evidence type="ECO:0000256" key="2">
    <source>
        <dbReference type="ARBA" id="ARBA00022801"/>
    </source>
</evidence>
<dbReference type="InterPro" id="IPR029000">
    <property type="entry name" value="Cyclophilin-like_dom_sf"/>
</dbReference>
<dbReference type="PANTHER" id="PTHR43309">
    <property type="entry name" value="5-OXOPROLINASE SUBUNIT C"/>
    <property type="match status" value="1"/>
</dbReference>
<evidence type="ECO:0000256" key="3">
    <source>
        <dbReference type="ARBA" id="ARBA00022840"/>
    </source>
</evidence>
<sequence>MTLLIRKPGPQSTVQDLGRTGYRFLGVPAGGACDAVALRIGNLLLGNPPDGAALEVALGGLELVFETHTRFALTGAAVGATLDGERVPGWHVVDAPAGAVLHLGYAARGARIYLNVAGGIDVPPVLGSRATGLLADLGGFKGRAVEAGDRLPLGEVDTLPPPCAVMAPGRGQVLRVLPGPEWAQLSREAQRTLLSSDWTVSPASNRMGARLGGPAVPLNDLAELDSHAVLPGVVQLPPSGQPILLLADAQTTGGYAKPLMVIEADLWRAAQFRPGEALRFVEVDMAQALAALAAQRQWLERIERSLQWQQRAST</sequence>
<dbReference type="EMBL" id="SUMF01000017">
    <property type="protein sequence ID" value="TJZ71030.1"/>
    <property type="molecule type" value="Genomic_DNA"/>
</dbReference>
<evidence type="ECO:0000259" key="4">
    <source>
        <dbReference type="SMART" id="SM00797"/>
    </source>
</evidence>
<dbReference type="GO" id="GO:0016787">
    <property type="term" value="F:hydrolase activity"/>
    <property type="evidence" value="ECO:0007669"/>
    <property type="project" value="UniProtKB-KW"/>
</dbReference>
<dbReference type="InterPro" id="IPR052708">
    <property type="entry name" value="PxpC"/>
</dbReference>
<organism evidence="5 6">
    <name type="scientific">Chitiniphilus eburneus</name>
    <dbReference type="NCBI Taxonomy" id="2571148"/>
    <lineage>
        <taxon>Bacteria</taxon>
        <taxon>Pseudomonadati</taxon>
        <taxon>Pseudomonadota</taxon>
        <taxon>Betaproteobacteria</taxon>
        <taxon>Neisseriales</taxon>
        <taxon>Chitinibacteraceae</taxon>
        <taxon>Chitiniphilus</taxon>
    </lineage>
</organism>
<dbReference type="Gene3D" id="2.40.100.10">
    <property type="entry name" value="Cyclophilin-like"/>
    <property type="match status" value="1"/>
</dbReference>
<dbReference type="InterPro" id="IPR003778">
    <property type="entry name" value="CT_A_B"/>
</dbReference>
<gene>
    <name evidence="5" type="ORF">FAZ21_13775</name>
</gene>
<dbReference type="Pfam" id="PF02626">
    <property type="entry name" value="CT_A_B"/>
    <property type="match status" value="1"/>
</dbReference>
<evidence type="ECO:0000256" key="1">
    <source>
        <dbReference type="ARBA" id="ARBA00022741"/>
    </source>
</evidence>
<protein>
    <submittedName>
        <fullName evidence="5">Biotin-dependent carboxyltransferase family protein</fullName>
    </submittedName>
</protein>
<evidence type="ECO:0000313" key="6">
    <source>
        <dbReference type="Proteomes" id="UP000310016"/>
    </source>
</evidence>
<keyword evidence="6" id="KW-1185">Reference proteome</keyword>
<dbReference type="Proteomes" id="UP000310016">
    <property type="component" value="Unassembled WGS sequence"/>
</dbReference>
<keyword evidence="1" id="KW-0547">Nucleotide-binding</keyword>
<keyword evidence="3" id="KW-0067">ATP-binding</keyword>
<comment type="caution">
    <text evidence="5">The sequence shown here is derived from an EMBL/GenBank/DDBJ whole genome shotgun (WGS) entry which is preliminary data.</text>
</comment>
<keyword evidence="2" id="KW-0378">Hydrolase</keyword>
<dbReference type="OrthoDB" id="9768696at2"/>
<dbReference type="PANTHER" id="PTHR43309:SF3">
    <property type="entry name" value="5-OXOPROLINASE SUBUNIT C"/>
    <property type="match status" value="1"/>
</dbReference>
<reference evidence="5 6" key="1">
    <citation type="submission" date="2019-04" db="EMBL/GenBank/DDBJ databases">
        <title>Chitiniphilus eburnea sp. nov., a novel chitinolytic bacterium isolated from aquaculture sludge.</title>
        <authorList>
            <person name="Sheng M."/>
        </authorList>
    </citation>
    <scope>NUCLEOTIDE SEQUENCE [LARGE SCALE GENOMIC DNA]</scope>
    <source>
        <strain evidence="5 6">HX-2-15</strain>
    </source>
</reference>
<dbReference type="RefSeq" id="WP_136774019.1">
    <property type="nucleotide sequence ID" value="NZ_CP156074.1"/>
</dbReference>
<accession>A0A4U0PSN0</accession>
<proteinExistence type="predicted"/>
<dbReference type="SMART" id="SM00797">
    <property type="entry name" value="AHS2"/>
    <property type="match status" value="1"/>
</dbReference>
<feature type="domain" description="Carboxyltransferase" evidence="4">
    <location>
        <begin position="24"/>
        <end position="298"/>
    </location>
</feature>
<dbReference type="SUPFAM" id="SSF50891">
    <property type="entry name" value="Cyclophilin-like"/>
    <property type="match status" value="1"/>
</dbReference>
<dbReference type="AlphaFoldDB" id="A0A4U0PSN0"/>